<accession>L0EHD9</accession>
<organism evidence="2 3">
    <name type="scientific">Thermobacillus composti (strain DSM 18247 / JCM 13945 / KWC4)</name>
    <dbReference type="NCBI Taxonomy" id="717605"/>
    <lineage>
        <taxon>Bacteria</taxon>
        <taxon>Bacillati</taxon>
        <taxon>Bacillota</taxon>
        <taxon>Bacilli</taxon>
        <taxon>Bacillales</taxon>
        <taxon>Paenibacillaceae</taxon>
        <taxon>Thermobacillus</taxon>
    </lineage>
</organism>
<dbReference type="HOGENOM" id="CLU_2453622_0_0_9"/>
<dbReference type="EMBL" id="CP003255">
    <property type="protein sequence ID" value="AGA59212.1"/>
    <property type="molecule type" value="Genomic_DNA"/>
</dbReference>
<gene>
    <name evidence="2" type="ordered locus">Theco_3156</name>
</gene>
<protein>
    <submittedName>
        <fullName evidence="2">Uncharacterized protein</fullName>
    </submittedName>
</protein>
<reference evidence="3" key="1">
    <citation type="submission" date="2012-01" db="EMBL/GenBank/DDBJ databases">
        <title>Complete sequence of chromosome of Thermobacillus composti KWC4.</title>
        <authorList>
            <person name="Lucas S."/>
            <person name="Han J."/>
            <person name="Lapidus A."/>
            <person name="Cheng J.-F."/>
            <person name="Goodwin L."/>
            <person name="Pitluck S."/>
            <person name="Peters L."/>
            <person name="Ovchinnikova G."/>
            <person name="Teshima H."/>
            <person name="Detter J.C."/>
            <person name="Han C."/>
            <person name="Tapia R."/>
            <person name="Land M."/>
            <person name="Hauser L."/>
            <person name="Kyrpides N."/>
            <person name="Ivanova N."/>
            <person name="Pagani I."/>
            <person name="Anderson I."/>
            <person name="Woyke T."/>
        </authorList>
    </citation>
    <scope>NUCLEOTIDE SEQUENCE [LARGE SCALE GENOMIC DNA]</scope>
    <source>
        <strain evidence="3">DSM 18247 / JCM 13945 / KWC4</strain>
    </source>
</reference>
<name>L0EHD9_THECK</name>
<dbReference type="AlphaFoldDB" id="L0EHD9"/>
<keyword evidence="3" id="KW-1185">Reference proteome</keyword>
<evidence type="ECO:0000256" key="1">
    <source>
        <dbReference type="SAM" id="MobiDB-lite"/>
    </source>
</evidence>
<feature type="region of interest" description="Disordered" evidence="1">
    <location>
        <begin position="60"/>
        <end position="89"/>
    </location>
</feature>
<sequence length="89" mass="9365">MDTEQFYCVGCQELKDAANGHRVFRTGYFRLVYPLGCCLVCGGEETTRSAAAEAGRSGTVFKPLDTAPQAPPAAVPSQTGPSAVRHAAC</sequence>
<dbReference type="KEGG" id="tco:Theco_3156"/>
<evidence type="ECO:0000313" key="2">
    <source>
        <dbReference type="EMBL" id="AGA59212.1"/>
    </source>
</evidence>
<dbReference type="OrthoDB" id="2641051at2"/>
<dbReference type="RefSeq" id="WP_015255944.1">
    <property type="nucleotide sequence ID" value="NC_019897.1"/>
</dbReference>
<dbReference type="Proteomes" id="UP000010795">
    <property type="component" value="Chromosome"/>
</dbReference>
<proteinExistence type="predicted"/>
<dbReference type="STRING" id="717605.Theco_3156"/>
<evidence type="ECO:0000313" key="3">
    <source>
        <dbReference type="Proteomes" id="UP000010795"/>
    </source>
</evidence>